<dbReference type="EMBL" id="BMAT01001134">
    <property type="protein sequence ID" value="GFR80487.1"/>
    <property type="molecule type" value="Genomic_DNA"/>
</dbReference>
<feature type="compositionally biased region" description="Basic residues" evidence="1">
    <location>
        <begin position="75"/>
        <end position="87"/>
    </location>
</feature>
<accession>A0AAV4G4F7</accession>
<feature type="region of interest" description="Disordered" evidence="1">
    <location>
        <begin position="66"/>
        <end position="92"/>
    </location>
</feature>
<keyword evidence="3" id="KW-1185">Reference proteome</keyword>
<dbReference type="AlphaFoldDB" id="A0AAV4G4F7"/>
<protein>
    <submittedName>
        <fullName evidence="2">Uncharacterized protein</fullName>
    </submittedName>
</protein>
<proteinExistence type="predicted"/>
<organism evidence="2 3">
    <name type="scientific">Elysia marginata</name>
    <dbReference type="NCBI Taxonomy" id="1093978"/>
    <lineage>
        <taxon>Eukaryota</taxon>
        <taxon>Metazoa</taxon>
        <taxon>Spiralia</taxon>
        <taxon>Lophotrochozoa</taxon>
        <taxon>Mollusca</taxon>
        <taxon>Gastropoda</taxon>
        <taxon>Heterobranchia</taxon>
        <taxon>Euthyneura</taxon>
        <taxon>Panpulmonata</taxon>
        <taxon>Sacoglossa</taxon>
        <taxon>Placobranchoidea</taxon>
        <taxon>Plakobranchidae</taxon>
        <taxon>Elysia</taxon>
    </lineage>
</organism>
<name>A0AAV4G4F7_9GAST</name>
<comment type="caution">
    <text evidence="2">The sequence shown here is derived from an EMBL/GenBank/DDBJ whole genome shotgun (WGS) entry which is preliminary data.</text>
</comment>
<dbReference type="Proteomes" id="UP000762676">
    <property type="component" value="Unassembled WGS sequence"/>
</dbReference>
<gene>
    <name evidence="2" type="ORF">ElyMa_000583000</name>
</gene>
<evidence type="ECO:0000313" key="2">
    <source>
        <dbReference type="EMBL" id="GFR80487.1"/>
    </source>
</evidence>
<evidence type="ECO:0000313" key="3">
    <source>
        <dbReference type="Proteomes" id="UP000762676"/>
    </source>
</evidence>
<reference evidence="2 3" key="1">
    <citation type="journal article" date="2021" name="Elife">
        <title>Chloroplast acquisition without the gene transfer in kleptoplastic sea slugs, Plakobranchus ocellatus.</title>
        <authorList>
            <person name="Maeda T."/>
            <person name="Takahashi S."/>
            <person name="Yoshida T."/>
            <person name="Shimamura S."/>
            <person name="Takaki Y."/>
            <person name="Nagai Y."/>
            <person name="Toyoda A."/>
            <person name="Suzuki Y."/>
            <person name="Arimoto A."/>
            <person name="Ishii H."/>
            <person name="Satoh N."/>
            <person name="Nishiyama T."/>
            <person name="Hasebe M."/>
            <person name="Maruyama T."/>
            <person name="Minagawa J."/>
            <person name="Obokata J."/>
            <person name="Shigenobu S."/>
        </authorList>
    </citation>
    <scope>NUCLEOTIDE SEQUENCE [LARGE SCALE GENOMIC DNA]</scope>
</reference>
<sequence length="135" mass="15201">MVVLLRRGNFQPTRFSAHQTRHTAVASCSTSCITCMGLQCRILAQTRSHAHCDLSRLSIYPNRRERAAPFTQKSKVPRKSKKVKSRREGKASISAADAAYGLAGWFHCWRLLPVCSFCVITCRSKDRRERGCSQG</sequence>
<evidence type="ECO:0000256" key="1">
    <source>
        <dbReference type="SAM" id="MobiDB-lite"/>
    </source>
</evidence>